<dbReference type="PANTHER" id="PTHR43685:SF2">
    <property type="entry name" value="GLYCOSYLTRANSFERASE 2-LIKE DOMAIN-CONTAINING PROTEIN"/>
    <property type="match status" value="1"/>
</dbReference>
<accession>A0A370K7V4</accession>
<keyword evidence="2" id="KW-0808">Transferase</keyword>
<organism evidence="2 3">
    <name type="scientific">Dyella solisilvae</name>
    <dbReference type="NCBI Taxonomy" id="1920168"/>
    <lineage>
        <taxon>Bacteria</taxon>
        <taxon>Pseudomonadati</taxon>
        <taxon>Pseudomonadota</taxon>
        <taxon>Gammaproteobacteria</taxon>
        <taxon>Lysobacterales</taxon>
        <taxon>Rhodanobacteraceae</taxon>
        <taxon>Dyella</taxon>
    </lineage>
</organism>
<dbReference type="SUPFAM" id="SSF53448">
    <property type="entry name" value="Nucleotide-diphospho-sugar transferases"/>
    <property type="match status" value="1"/>
</dbReference>
<evidence type="ECO:0000259" key="1">
    <source>
        <dbReference type="Pfam" id="PF00535"/>
    </source>
</evidence>
<dbReference type="Pfam" id="PF04989">
    <property type="entry name" value="RMNT_CmcI"/>
    <property type="match status" value="1"/>
</dbReference>
<dbReference type="Proteomes" id="UP000254711">
    <property type="component" value="Unassembled WGS sequence"/>
</dbReference>
<keyword evidence="3" id="KW-1185">Reference proteome</keyword>
<feature type="domain" description="Glycosyltransferase 2-like" evidence="1">
    <location>
        <begin position="265"/>
        <end position="397"/>
    </location>
</feature>
<name>A0A370K7V4_9GAMM</name>
<gene>
    <name evidence="2" type="ORF">DVT68_09410</name>
</gene>
<dbReference type="CDD" id="cd00761">
    <property type="entry name" value="Glyco_tranf_GTA_type"/>
    <property type="match status" value="1"/>
</dbReference>
<reference evidence="2 3" key="1">
    <citation type="submission" date="2018-07" db="EMBL/GenBank/DDBJ databases">
        <title>Dyella solisilvae sp. nov., isolated from the pine and broad-leaved mixed forest soil.</title>
        <authorList>
            <person name="Gao Z."/>
            <person name="Qiu L."/>
        </authorList>
    </citation>
    <scope>NUCLEOTIDE SEQUENCE [LARGE SCALE GENOMIC DNA]</scope>
    <source>
        <strain evidence="2 3">DHG54</strain>
    </source>
</reference>
<dbReference type="InterPro" id="IPR029044">
    <property type="entry name" value="Nucleotide-diphossugar_trans"/>
</dbReference>
<dbReference type="InterPro" id="IPR050834">
    <property type="entry name" value="Glycosyltransf_2"/>
</dbReference>
<dbReference type="EMBL" id="QQSY01000002">
    <property type="protein sequence ID" value="RDI98726.1"/>
    <property type="molecule type" value="Genomic_DNA"/>
</dbReference>
<dbReference type="Pfam" id="PF00535">
    <property type="entry name" value="Glycos_transf_2"/>
    <property type="match status" value="1"/>
</dbReference>
<evidence type="ECO:0000313" key="2">
    <source>
        <dbReference type="EMBL" id="RDI98726.1"/>
    </source>
</evidence>
<dbReference type="Gene3D" id="3.90.550.10">
    <property type="entry name" value="Spore Coat Polysaccharide Biosynthesis Protein SpsA, Chain A"/>
    <property type="match status" value="1"/>
</dbReference>
<protein>
    <submittedName>
        <fullName evidence="2">Glycosyltransferase</fullName>
    </submittedName>
</protein>
<evidence type="ECO:0000313" key="3">
    <source>
        <dbReference type="Proteomes" id="UP000254711"/>
    </source>
</evidence>
<dbReference type="GO" id="GO:0008610">
    <property type="term" value="P:lipid biosynthetic process"/>
    <property type="evidence" value="ECO:0007669"/>
    <property type="project" value="InterPro"/>
</dbReference>
<dbReference type="InterPro" id="IPR007072">
    <property type="entry name" value="RNMT_CmcI"/>
</dbReference>
<dbReference type="InterPro" id="IPR001173">
    <property type="entry name" value="Glyco_trans_2-like"/>
</dbReference>
<comment type="caution">
    <text evidence="2">The sequence shown here is derived from an EMBL/GenBank/DDBJ whole genome shotgun (WGS) entry which is preliminary data.</text>
</comment>
<sequence>MIRWRRDRIRSATDGEAVEGVVDGLVDGNLRGWAWFPGSPDAVARVAIQDGNEVLAEVEASEFRSDLAAAGKRGGHCAFLIPLPPMPDGGASLTVVVGTRGGKHELPGSPVTVVPRQGSIQTNDMPDVLPVPLGTDRLRGSLDACGPSRIRGWAHWLDATTHPVTLRLLEGEREWMRFEASQWRVDLAGLRDGDGSCGFDLPLPEALGDGQLHMLELRVLDDDSSPLPGPIRVRVATANMPASAKARRNPNPLKRGAGGGAITLSVIVNFYNMPREAARTLTSLSRRYQTDIDDLDYEVLCIDNGSQPPLDPEWISSFGPEFRLIRPSRLHPSPCGAINEAALQARGRYLAVMIDGAHLLTPGVFREARQAWREHVGAVVAVRHWFIGGDQRWLAMSGYSREQEDRLFDRIRWPSNGYELFRIGAPIGENPEPWFDNLAESNCLMLPTALYDNLGGIDEAFDEGGGGFANLDLCRRASEMAEGPLVSLIGEASFHQYHGGTTTNVDDDAKDVRVRSYARAYRTLRGEEFNCIHRSQLQFRGHVPSECAIGVRQRVLLPMRLEVTEKVRRAQLAVHFDDGAQAYLQSVYGEAGLHHEVSWLGQPVGVAPADMSSLQEIIHEVRPDAVIAVGAKSGLVRFVANVLQAAGAEGTRVLCIQSSHPSTPSVGVTSLQGAPNDPGVLATVRNWTGLAESVLVLFAAEPAGHFTREALQAYGALVSHRSYLVCLGTLFGQPWLGYSRRQHLRTVQDFVDGERAFVIDSSRERQWLSTCPSGYLRKVGAAITASSCDPALDDINLGAFASWEISA</sequence>
<proteinExistence type="predicted"/>
<dbReference type="PANTHER" id="PTHR43685">
    <property type="entry name" value="GLYCOSYLTRANSFERASE"/>
    <property type="match status" value="1"/>
</dbReference>
<dbReference type="AlphaFoldDB" id="A0A370K7V4"/>
<dbReference type="GO" id="GO:0008168">
    <property type="term" value="F:methyltransferase activity"/>
    <property type="evidence" value="ECO:0007669"/>
    <property type="project" value="InterPro"/>
</dbReference>